<evidence type="ECO:0000313" key="1">
    <source>
        <dbReference type="Proteomes" id="UP000887574"/>
    </source>
</evidence>
<dbReference type="Proteomes" id="UP000887574">
    <property type="component" value="Unplaced"/>
</dbReference>
<dbReference type="WBParaSite" id="jg8688">
    <property type="protein sequence ID" value="jg8688"/>
    <property type="gene ID" value="jg8688"/>
</dbReference>
<protein>
    <submittedName>
        <fullName evidence="2">Uncharacterized protein</fullName>
    </submittedName>
</protein>
<organism evidence="1 2">
    <name type="scientific">Ditylenchus dipsaci</name>
    <dbReference type="NCBI Taxonomy" id="166011"/>
    <lineage>
        <taxon>Eukaryota</taxon>
        <taxon>Metazoa</taxon>
        <taxon>Ecdysozoa</taxon>
        <taxon>Nematoda</taxon>
        <taxon>Chromadorea</taxon>
        <taxon>Rhabditida</taxon>
        <taxon>Tylenchina</taxon>
        <taxon>Tylenchomorpha</taxon>
        <taxon>Sphaerularioidea</taxon>
        <taxon>Anguinidae</taxon>
        <taxon>Anguininae</taxon>
        <taxon>Ditylenchus</taxon>
    </lineage>
</organism>
<keyword evidence="1" id="KW-1185">Reference proteome</keyword>
<reference evidence="2" key="1">
    <citation type="submission" date="2022-11" db="UniProtKB">
        <authorList>
            <consortium name="WormBaseParasite"/>
        </authorList>
    </citation>
    <scope>IDENTIFICATION</scope>
</reference>
<evidence type="ECO:0000313" key="2">
    <source>
        <dbReference type="WBParaSite" id="jg8688"/>
    </source>
</evidence>
<proteinExistence type="predicted"/>
<sequence>MLSMKKWLNFWAIFIIQEFQNLDEHPVQDSLEVLAQLIEKQSSVSKRMIKSDLHDTPIFVTLSLPTANLRF</sequence>
<name>A0A915ERE3_9BILA</name>
<accession>A0A915ERE3</accession>
<dbReference type="AlphaFoldDB" id="A0A915ERE3"/>